<protein>
    <submittedName>
        <fullName evidence="3">Chromosome transmission fidelity protein 18</fullName>
    </submittedName>
</protein>
<accession>A0A1C7LPA7</accession>
<gene>
    <name evidence="3" type="primary">chtf18</name>
    <name evidence="3" type="ORF">A0H81_14222</name>
</gene>
<dbReference type="AlphaFoldDB" id="A0A1C7LPA7"/>
<reference evidence="3 4" key="1">
    <citation type="submission" date="2016-03" db="EMBL/GenBank/DDBJ databases">
        <title>Whole genome sequencing of Grifola frondosa 9006-11.</title>
        <authorList>
            <person name="Min B."/>
            <person name="Park H."/>
            <person name="Kim J.-G."/>
            <person name="Cho H."/>
            <person name="Oh Y.-L."/>
            <person name="Kong W.-S."/>
            <person name="Choi I.-G."/>
        </authorList>
    </citation>
    <scope>NUCLEOTIDE SEQUENCE [LARGE SCALE GENOMIC DNA]</scope>
    <source>
        <strain evidence="3 4">9006-11</strain>
    </source>
</reference>
<dbReference type="GO" id="GO:0005634">
    <property type="term" value="C:nucleus"/>
    <property type="evidence" value="ECO:0007669"/>
    <property type="project" value="UniProtKB-SubCell"/>
</dbReference>
<proteinExistence type="predicted"/>
<dbReference type="STRING" id="5627.A0A1C7LPA7"/>
<dbReference type="EMBL" id="LUGG01000041">
    <property type="protein sequence ID" value="OBZ65799.1"/>
    <property type="molecule type" value="Genomic_DNA"/>
</dbReference>
<dbReference type="PANTHER" id="PTHR46765:SF1">
    <property type="entry name" value="P-LOOP CONTAINING NUCLEOSIDE TRIPHOSPHATE HYDROLASES SUPERFAMILY PROTEIN"/>
    <property type="match status" value="1"/>
</dbReference>
<keyword evidence="2" id="KW-0539">Nucleus</keyword>
<name>A0A1C7LPA7_GRIFR</name>
<evidence type="ECO:0000256" key="1">
    <source>
        <dbReference type="ARBA" id="ARBA00004123"/>
    </source>
</evidence>
<comment type="subcellular location">
    <subcellularLocation>
        <location evidence="1">Nucleus</location>
    </subcellularLocation>
</comment>
<organism evidence="3 4">
    <name type="scientific">Grifola frondosa</name>
    <name type="common">Maitake</name>
    <name type="synonym">Polyporus frondosus</name>
    <dbReference type="NCBI Taxonomy" id="5627"/>
    <lineage>
        <taxon>Eukaryota</taxon>
        <taxon>Fungi</taxon>
        <taxon>Dikarya</taxon>
        <taxon>Basidiomycota</taxon>
        <taxon>Agaricomycotina</taxon>
        <taxon>Agaricomycetes</taxon>
        <taxon>Polyporales</taxon>
        <taxon>Grifolaceae</taxon>
        <taxon>Grifola</taxon>
    </lineage>
</organism>
<evidence type="ECO:0000256" key="2">
    <source>
        <dbReference type="ARBA" id="ARBA00023242"/>
    </source>
</evidence>
<dbReference type="PANTHER" id="PTHR46765">
    <property type="entry name" value="P-LOOP CONTAINING NUCLEOSIDE TRIPHOSPHATE HYDROLASES SUPERFAMILY PROTEIN"/>
    <property type="match status" value="1"/>
</dbReference>
<dbReference type="OMA" id="WESHTIT"/>
<dbReference type="Proteomes" id="UP000092993">
    <property type="component" value="Unassembled WGS sequence"/>
</dbReference>
<keyword evidence="4" id="KW-1185">Reference proteome</keyword>
<comment type="caution">
    <text evidence="3">The sequence shown here is derived from an EMBL/GenBank/DDBJ whole genome shotgun (WGS) entry which is preliminary data.</text>
</comment>
<evidence type="ECO:0000313" key="3">
    <source>
        <dbReference type="EMBL" id="OBZ65799.1"/>
    </source>
</evidence>
<dbReference type="InterPro" id="IPR053016">
    <property type="entry name" value="CTF18-RFC_complex"/>
</dbReference>
<sequence length="407" mass="46494">MLKARNRNVTEAIVRNATQGMKEAESSQTIVLNDLFSPLARKRARDLGMGEEDEIRYVARLSREVDGSGAMDKIALGCFEHYANLHRHDANFTRYLKANEWLSTFDVMSGQMRSEREYSLLQYLPYHLVAFYPLFQERGAQKVERPKADWESHTITKMNEEIYKSLARCLRTAGNRHAGDFLHLVNEKILQLELAPMLNRIISPPLRPVNSQVIKPGEKLILSRLVDIMASMELRFMQEKTEDGQLVYRLDPPIDVFITYDGKRASDISVSRYAVRHLVAAEIDARLIAHQADGLEKGKGKKADFFGKKSMKTGDSMENLQCGNKHQKTEPTEKVATDFFGRPIVAIAGDNEKKTGGKMEEKYRVTYRFKEGNSAASVSMSASSRLDMRHLWYQIPVPYLSQSFMMR</sequence>
<dbReference type="OrthoDB" id="2195431at2759"/>
<evidence type="ECO:0000313" key="4">
    <source>
        <dbReference type="Proteomes" id="UP000092993"/>
    </source>
</evidence>